<evidence type="ECO:0000256" key="3">
    <source>
        <dbReference type="ARBA" id="ARBA00022516"/>
    </source>
</evidence>
<dbReference type="InParanoid" id="A0A3N1HR13"/>
<evidence type="ECO:0000313" key="16">
    <source>
        <dbReference type="EMBL" id="ROP44937.1"/>
    </source>
</evidence>
<dbReference type="PANTHER" id="PTHR21248:SF22">
    <property type="entry name" value="PHOSPHOLIPASE D"/>
    <property type="match status" value="1"/>
</dbReference>
<dbReference type="EMBL" id="RJKN01000002">
    <property type="protein sequence ID" value="ROP44937.1"/>
    <property type="molecule type" value="Genomic_DNA"/>
</dbReference>
<evidence type="ECO:0000256" key="14">
    <source>
        <dbReference type="SAM" id="Phobius"/>
    </source>
</evidence>
<evidence type="ECO:0000256" key="1">
    <source>
        <dbReference type="ARBA" id="ARBA00004651"/>
    </source>
</evidence>
<evidence type="ECO:0000256" key="8">
    <source>
        <dbReference type="ARBA" id="ARBA00023098"/>
    </source>
</evidence>
<feature type="transmembrane region" description="Helical" evidence="14">
    <location>
        <begin position="79"/>
        <end position="98"/>
    </location>
</feature>
<protein>
    <recommendedName>
        <fullName evidence="12">Cardiolipin synthase</fullName>
        <ecNumber evidence="12">2.7.8.-</ecNumber>
    </recommendedName>
</protein>
<keyword evidence="5 14" id="KW-0812">Transmembrane</keyword>
<evidence type="ECO:0000256" key="2">
    <source>
        <dbReference type="ARBA" id="ARBA00022475"/>
    </source>
</evidence>
<comment type="subcellular location">
    <subcellularLocation>
        <location evidence="1">Cell membrane</location>
        <topology evidence="1">Multi-pass membrane protein</topology>
    </subcellularLocation>
</comment>
<evidence type="ECO:0000259" key="15">
    <source>
        <dbReference type="PROSITE" id="PS50035"/>
    </source>
</evidence>
<proteinExistence type="predicted"/>
<keyword evidence="6" id="KW-0677">Repeat</keyword>
<dbReference type="InterPro" id="IPR025202">
    <property type="entry name" value="PLD-like_dom"/>
</dbReference>
<evidence type="ECO:0000256" key="11">
    <source>
        <dbReference type="ARBA" id="ARBA00023264"/>
    </source>
</evidence>
<keyword evidence="3" id="KW-0444">Lipid biosynthesis</keyword>
<keyword evidence="17" id="KW-1185">Reference proteome</keyword>
<comment type="caution">
    <text evidence="16">The sequence shown here is derived from an EMBL/GenBank/DDBJ whole genome shotgun (WGS) entry which is preliminary data.</text>
</comment>
<reference evidence="16 17" key="1">
    <citation type="journal article" date="2015" name="Stand. Genomic Sci.">
        <title>Genomic Encyclopedia of Bacterial and Archaeal Type Strains, Phase III: the genomes of soil and plant-associated and newly described type strains.</title>
        <authorList>
            <person name="Whitman W.B."/>
            <person name="Woyke T."/>
            <person name="Klenk H.P."/>
            <person name="Zhou Y."/>
            <person name="Lilburn T.G."/>
            <person name="Beck B.J."/>
            <person name="De Vos P."/>
            <person name="Vandamme P."/>
            <person name="Eisen J.A."/>
            <person name="Garrity G."/>
            <person name="Hugenholtz P."/>
            <person name="Kyrpides N.C."/>
        </authorList>
    </citation>
    <scope>NUCLEOTIDE SEQUENCE [LARGE SCALE GENOMIC DNA]</scope>
    <source>
        <strain evidence="16 17">CECT 7306</strain>
    </source>
</reference>
<keyword evidence="2" id="KW-1003">Cell membrane</keyword>
<dbReference type="PROSITE" id="PS50035">
    <property type="entry name" value="PLD"/>
    <property type="match status" value="2"/>
</dbReference>
<gene>
    <name evidence="16" type="ORF">EDC03_1067</name>
</gene>
<name>A0A3N1HR13_9ACTN</name>
<feature type="domain" description="PLD phosphodiesterase" evidence="15">
    <location>
        <begin position="257"/>
        <end position="284"/>
    </location>
</feature>
<keyword evidence="7 14" id="KW-1133">Transmembrane helix</keyword>
<evidence type="ECO:0000256" key="4">
    <source>
        <dbReference type="ARBA" id="ARBA00022679"/>
    </source>
</evidence>
<dbReference type="Pfam" id="PF13091">
    <property type="entry name" value="PLDc_2"/>
    <property type="match status" value="2"/>
</dbReference>
<dbReference type="InterPro" id="IPR027379">
    <property type="entry name" value="CLS_N"/>
</dbReference>
<evidence type="ECO:0000256" key="6">
    <source>
        <dbReference type="ARBA" id="ARBA00022737"/>
    </source>
</evidence>
<dbReference type="GO" id="GO:0008808">
    <property type="term" value="F:cardiolipin synthase activity"/>
    <property type="evidence" value="ECO:0007669"/>
    <property type="project" value="UniProtKB-UniRule"/>
</dbReference>
<evidence type="ECO:0000256" key="5">
    <source>
        <dbReference type="ARBA" id="ARBA00022692"/>
    </source>
</evidence>
<keyword evidence="10" id="KW-0594">Phospholipid biosynthesis</keyword>
<organism evidence="16 17">
    <name type="scientific">Pseudokineococcus lusitanus</name>
    <dbReference type="NCBI Taxonomy" id="763993"/>
    <lineage>
        <taxon>Bacteria</taxon>
        <taxon>Bacillati</taxon>
        <taxon>Actinomycetota</taxon>
        <taxon>Actinomycetes</taxon>
        <taxon>Kineosporiales</taxon>
        <taxon>Kineosporiaceae</taxon>
        <taxon>Pseudokineococcus</taxon>
    </lineage>
</organism>
<dbReference type="Proteomes" id="UP000276232">
    <property type="component" value="Unassembled WGS sequence"/>
</dbReference>
<dbReference type="InterPro" id="IPR001736">
    <property type="entry name" value="PLipase_D/transphosphatidylase"/>
</dbReference>
<evidence type="ECO:0000256" key="7">
    <source>
        <dbReference type="ARBA" id="ARBA00022989"/>
    </source>
</evidence>
<dbReference type="GO" id="GO:0005886">
    <property type="term" value="C:plasma membrane"/>
    <property type="evidence" value="ECO:0007669"/>
    <property type="project" value="UniProtKB-SubCell"/>
</dbReference>
<keyword evidence="4" id="KW-0808">Transferase</keyword>
<keyword evidence="8" id="KW-0443">Lipid metabolism</keyword>
<dbReference type="PANTHER" id="PTHR21248">
    <property type="entry name" value="CARDIOLIPIN SYNTHASE"/>
    <property type="match status" value="1"/>
</dbReference>
<dbReference type="EC" id="2.7.8.-" evidence="12"/>
<dbReference type="SMART" id="SM00155">
    <property type="entry name" value="PLDc"/>
    <property type="match status" value="2"/>
</dbReference>
<dbReference type="AlphaFoldDB" id="A0A3N1HR13"/>
<dbReference type="Gene3D" id="3.30.870.10">
    <property type="entry name" value="Endonuclease Chain A"/>
    <property type="match status" value="2"/>
</dbReference>
<dbReference type="SUPFAM" id="SSF56024">
    <property type="entry name" value="Phospholipase D/nuclease"/>
    <property type="match status" value="2"/>
</dbReference>
<evidence type="ECO:0000256" key="9">
    <source>
        <dbReference type="ARBA" id="ARBA00023136"/>
    </source>
</evidence>
<dbReference type="GO" id="GO:0032049">
    <property type="term" value="P:cardiolipin biosynthetic process"/>
    <property type="evidence" value="ECO:0007669"/>
    <property type="project" value="UniProtKB-UniRule"/>
</dbReference>
<evidence type="ECO:0000256" key="13">
    <source>
        <dbReference type="SAM" id="MobiDB-lite"/>
    </source>
</evidence>
<keyword evidence="11" id="KW-1208">Phospholipid metabolism</keyword>
<feature type="region of interest" description="Disordered" evidence="13">
    <location>
        <begin position="328"/>
        <end position="348"/>
    </location>
</feature>
<feature type="domain" description="PLD phosphodiesterase" evidence="15">
    <location>
        <begin position="445"/>
        <end position="472"/>
    </location>
</feature>
<sequence length="532" mass="59679">MTTGLPLPVLGGISLPDVPDVLPDVDLPGLDLSGPVGRIDLSELSLTLAAVVAVVDLVLRVVALVVVPRDRRPSSAMAWLLLIFFVPSLGVIAFLLIGSPKLPRHRREKQASMNRLIEEAARDAEDVVVDHPWPAWVEGVTRLNHLLGAMPLLTGNAARVVPDYDDQLRVLAEEIGRAQRYAHVEFYILSFDEATAPVFAAMEDAVRRGVRVRLLLDHIGSWRYPSYKKTKAELDRIGVQWELMLPVQPLKGRYQRPDLRNHRKLVVVDGERAVIGSLNLIDRTYGKRASPRSRRMLWQDVLVVLEGPVVAEVDALFVTDWYSETDELIDERDPDGETPPGPLDREPAGDLHCQVVPSGPGFEGQNNLKMFNSLIYGAQRRLSITSPYFVPDESLLTAVTTAAERGVQVELFVGEVGDQFLVFHAQRSYYEALLRAGVKIWLYPAPYVLHAKHLTVDEEISVVGSSNLDIRSFELDLELMLLVLGRGFADQMRDVEDAYRRRSRELTLEEWSERGFWRRLADDLARLTSAVQ</sequence>
<accession>A0A3N1HR13</accession>
<evidence type="ECO:0000313" key="17">
    <source>
        <dbReference type="Proteomes" id="UP000276232"/>
    </source>
</evidence>
<evidence type="ECO:0000256" key="12">
    <source>
        <dbReference type="NCBIfam" id="TIGR04265"/>
    </source>
</evidence>
<feature type="transmembrane region" description="Helical" evidence="14">
    <location>
        <begin position="44"/>
        <end position="67"/>
    </location>
</feature>
<dbReference type="InterPro" id="IPR022924">
    <property type="entry name" value="Cardiolipin_synthase"/>
</dbReference>
<evidence type="ECO:0000256" key="10">
    <source>
        <dbReference type="ARBA" id="ARBA00023209"/>
    </source>
</evidence>
<dbReference type="NCBIfam" id="TIGR04265">
    <property type="entry name" value="bac_cardiolipin"/>
    <property type="match status" value="1"/>
</dbReference>
<keyword evidence="9 14" id="KW-0472">Membrane</keyword>
<dbReference type="Pfam" id="PF13396">
    <property type="entry name" value="PLDc_N"/>
    <property type="match status" value="1"/>
</dbReference>